<sequence>MIYPAVASRLALVVSADYTNELGARAVGIYGTENAAGMTDKSLIKRKKNQKGKDKTKVDECALKVRSAKKDETQDRQKGKNKTEPEPAEEEEVQEEEEVEDEAECKEAEDEVEQEDD</sequence>
<feature type="region of interest" description="Disordered" evidence="1">
    <location>
        <begin position="34"/>
        <end position="117"/>
    </location>
</feature>
<evidence type="ECO:0000256" key="1">
    <source>
        <dbReference type="SAM" id="MobiDB-lite"/>
    </source>
</evidence>
<dbReference type="KEGG" id="ffu:CLAFUR5_12883"/>
<gene>
    <name evidence="2" type="ORF">CLAFUR5_12883</name>
</gene>
<protein>
    <submittedName>
        <fullName evidence="2">Uncharacterized protein</fullName>
    </submittedName>
</protein>
<dbReference type="RefSeq" id="XP_047768386.1">
    <property type="nucleotide sequence ID" value="XM_047912031.1"/>
</dbReference>
<reference evidence="2" key="2">
    <citation type="journal article" date="2022" name="Microb. Genom.">
        <title>A chromosome-scale genome assembly of the tomato pathogen Cladosporium fulvum reveals a compartmentalized genome architecture and the presence of a dispensable chromosome.</title>
        <authorList>
            <person name="Zaccaron A.Z."/>
            <person name="Chen L.H."/>
            <person name="Samaras A."/>
            <person name="Stergiopoulos I."/>
        </authorList>
    </citation>
    <scope>NUCLEOTIDE SEQUENCE</scope>
    <source>
        <strain evidence="2">Race5_Kim</strain>
    </source>
</reference>
<feature type="compositionally biased region" description="Basic and acidic residues" evidence="1">
    <location>
        <begin position="51"/>
        <end position="85"/>
    </location>
</feature>
<proteinExistence type="predicted"/>
<name>A0A9Q8PKC7_PASFU</name>
<dbReference type="EMBL" id="CP090173">
    <property type="protein sequence ID" value="UJO24020.1"/>
    <property type="molecule type" value="Genomic_DNA"/>
</dbReference>
<evidence type="ECO:0000313" key="3">
    <source>
        <dbReference type="Proteomes" id="UP000756132"/>
    </source>
</evidence>
<dbReference type="GeneID" id="71992761"/>
<reference evidence="2" key="1">
    <citation type="submission" date="2021-12" db="EMBL/GenBank/DDBJ databases">
        <authorList>
            <person name="Zaccaron A."/>
            <person name="Stergiopoulos I."/>
        </authorList>
    </citation>
    <scope>NUCLEOTIDE SEQUENCE</scope>
    <source>
        <strain evidence="2">Race5_Kim</strain>
    </source>
</reference>
<keyword evidence="3" id="KW-1185">Reference proteome</keyword>
<dbReference type="Proteomes" id="UP000756132">
    <property type="component" value="Chromosome 11"/>
</dbReference>
<feature type="compositionally biased region" description="Acidic residues" evidence="1">
    <location>
        <begin position="86"/>
        <end position="117"/>
    </location>
</feature>
<dbReference type="AlphaFoldDB" id="A0A9Q8PKC7"/>
<accession>A0A9Q8PKC7</accession>
<evidence type="ECO:0000313" key="2">
    <source>
        <dbReference type="EMBL" id="UJO24020.1"/>
    </source>
</evidence>
<organism evidence="2 3">
    <name type="scientific">Passalora fulva</name>
    <name type="common">Tomato leaf mold</name>
    <name type="synonym">Cladosporium fulvum</name>
    <dbReference type="NCBI Taxonomy" id="5499"/>
    <lineage>
        <taxon>Eukaryota</taxon>
        <taxon>Fungi</taxon>
        <taxon>Dikarya</taxon>
        <taxon>Ascomycota</taxon>
        <taxon>Pezizomycotina</taxon>
        <taxon>Dothideomycetes</taxon>
        <taxon>Dothideomycetidae</taxon>
        <taxon>Mycosphaerellales</taxon>
        <taxon>Mycosphaerellaceae</taxon>
        <taxon>Fulvia</taxon>
    </lineage>
</organism>